<dbReference type="PRINTS" id="PR00870">
    <property type="entry name" value="DNAPOLXBETA"/>
</dbReference>
<evidence type="ECO:0000259" key="11">
    <source>
        <dbReference type="PROSITE" id="PS50172"/>
    </source>
</evidence>
<dbReference type="GO" id="GO:0046872">
    <property type="term" value="F:metal ion binding"/>
    <property type="evidence" value="ECO:0007669"/>
    <property type="project" value="UniProtKB-UniRule"/>
</dbReference>
<dbReference type="GO" id="GO:0005634">
    <property type="term" value="C:nucleus"/>
    <property type="evidence" value="ECO:0007669"/>
    <property type="project" value="UniProtKB-SubCell"/>
</dbReference>
<dbReference type="SUPFAM" id="SSF81585">
    <property type="entry name" value="PsbU/PolX domain-like"/>
    <property type="match status" value="1"/>
</dbReference>
<dbReference type="AlphaFoldDB" id="A0AAW1QGP0"/>
<accession>A0AAW1QGP0</accession>
<dbReference type="PANTHER" id="PTHR11276">
    <property type="entry name" value="DNA POLYMERASE TYPE-X FAMILY MEMBER"/>
    <property type="match status" value="1"/>
</dbReference>
<keyword evidence="3" id="KW-0237">DNA synthesis</keyword>
<keyword evidence="7" id="KW-0479">Metal-binding</keyword>
<dbReference type="Gene3D" id="3.30.460.10">
    <property type="entry name" value="Beta Polymerase, domain 2"/>
    <property type="match status" value="1"/>
</dbReference>
<comment type="function">
    <text evidence="10">DNA polymerase that functions in several pathways of DNA repair. Involved in base excision repair (BER) responsible for repair of lesions that give rise to abasic (AP) sites in DNA. Also contributes to DNA double-strand break repair by non-homologous end joining and homologous recombination. Has both template-dependent and template-independent (terminal transferase) DNA polymerase activities. Has also a 5'-deoxyribose-5-phosphate lyase (dRP lyase) activity.</text>
</comment>
<dbReference type="InterPro" id="IPR028207">
    <property type="entry name" value="DNA_pol_B_palm_palm"/>
</dbReference>
<organism evidence="12 13">
    <name type="scientific">[Myrmecia] bisecta</name>
    <dbReference type="NCBI Taxonomy" id="41462"/>
    <lineage>
        <taxon>Eukaryota</taxon>
        <taxon>Viridiplantae</taxon>
        <taxon>Chlorophyta</taxon>
        <taxon>core chlorophytes</taxon>
        <taxon>Trebouxiophyceae</taxon>
        <taxon>Trebouxiales</taxon>
        <taxon>Trebouxiaceae</taxon>
        <taxon>Myrmecia</taxon>
    </lineage>
</organism>
<evidence type="ECO:0000256" key="5">
    <source>
        <dbReference type="ARBA" id="ARBA00022695"/>
    </source>
</evidence>
<dbReference type="InterPro" id="IPR001357">
    <property type="entry name" value="BRCT_dom"/>
</dbReference>
<proteinExistence type="inferred from homology"/>
<keyword evidence="6" id="KW-0235">DNA replication</keyword>
<dbReference type="PROSITE" id="PS50172">
    <property type="entry name" value="BRCT"/>
    <property type="match status" value="1"/>
</dbReference>
<dbReference type="Gene3D" id="3.30.210.10">
    <property type="entry name" value="DNA polymerase, thumb domain"/>
    <property type="match status" value="1"/>
</dbReference>
<keyword evidence="4 10" id="KW-0808">Transferase</keyword>
<dbReference type="Proteomes" id="UP001489004">
    <property type="component" value="Unassembled WGS sequence"/>
</dbReference>
<dbReference type="InterPro" id="IPR002008">
    <property type="entry name" value="DNA_pol_X_beta-like"/>
</dbReference>
<dbReference type="PANTHER" id="PTHR11276:SF28">
    <property type="entry name" value="DNA POLYMERASE LAMBDA"/>
    <property type="match status" value="1"/>
</dbReference>
<evidence type="ECO:0000256" key="4">
    <source>
        <dbReference type="ARBA" id="ARBA00022679"/>
    </source>
</evidence>
<dbReference type="EMBL" id="JALJOR010000003">
    <property type="protein sequence ID" value="KAK9820567.1"/>
    <property type="molecule type" value="Genomic_DNA"/>
</dbReference>
<dbReference type="InterPro" id="IPR018944">
    <property type="entry name" value="DNA_pol_lambd_fingers_domain"/>
</dbReference>
<keyword evidence="13" id="KW-1185">Reference proteome</keyword>
<sequence length="631" mass="70184">MANLRLRLADLNVTLDIGREHSVFLGRDKALEHQTLNTGEDTELHKGDHLYLLREVCPAGGFKYQYDFVVESAYPQAQVEAPPFKKQRRDTSPEFVLEKLAKMPKRKCRKVLFHGKRLDLPVGVNFVVPEWVSECIANAEVFTSNRFQIDMQRIAISEGIRLKDTQDPSSVSGRPKFSGATSGVEWGFNGRWEEPWNEADAKETLRKLERFWYRQGTAKEAAEGDVDTDGPDAAQDLELQASERLHGSASQGPVNTVCTHVACSQQKICLIAELDVIKKNYRGPDKQFKQKAIDRAISAVNAQNKPLVFGSDVDDFDIGEGAKVKLAALINKGSFDRAEAAKGNEHRRVVDQFMAVWGAAEATAERWYNDGARTLDDVRKRTDLTEQQTVGLKYFDDLQHLIPRVEAVKVEQLVYTTACKLLGCDPEAESDRIHCRGMGSYLRGKPATGDIDFLIMPPASAGEVAPGPLLQSLLTSLLRKGLLLNELSPGRPRSVHDRSATWLGLCKPAGSQYVRRIDIKVYKRSALAYAVNYFSGSGSFVRALRFWARASKECAARAAAVVPAANGFKLSDVALVPVLKTRERNAADRQDKNTEVIVGPNQECSCETDIFRMLGLAYVPPSMRFFGAQFE</sequence>
<dbReference type="InterPro" id="IPR002054">
    <property type="entry name" value="DNA-dir_DNA_pol_X"/>
</dbReference>
<comment type="caution">
    <text evidence="12">The sequence shown here is derived from an EMBL/GenBank/DDBJ whole genome shotgun (WGS) entry which is preliminary data.</text>
</comment>
<gene>
    <name evidence="12" type="ORF">WJX72_011724</name>
</gene>
<comment type="catalytic activity">
    <reaction evidence="10">
        <text>DNA(n) + a 2'-deoxyribonucleoside 5'-triphosphate = DNA(n+1) + diphosphate</text>
        <dbReference type="Rhea" id="RHEA:22508"/>
        <dbReference type="Rhea" id="RHEA-COMP:17339"/>
        <dbReference type="Rhea" id="RHEA-COMP:17340"/>
        <dbReference type="ChEBI" id="CHEBI:33019"/>
        <dbReference type="ChEBI" id="CHEBI:61560"/>
        <dbReference type="ChEBI" id="CHEBI:173112"/>
        <dbReference type="EC" id="2.7.7.7"/>
    </reaction>
</comment>
<dbReference type="GO" id="GO:0003677">
    <property type="term" value="F:DNA binding"/>
    <property type="evidence" value="ECO:0007669"/>
    <property type="project" value="UniProtKB-UniRule"/>
</dbReference>
<evidence type="ECO:0000256" key="8">
    <source>
        <dbReference type="ARBA" id="ARBA00023242"/>
    </source>
</evidence>
<keyword evidence="10" id="KW-0239">DNA-directed DNA polymerase</keyword>
<evidence type="ECO:0000256" key="9">
    <source>
        <dbReference type="PIRSR" id="PIRSR622312-50"/>
    </source>
</evidence>
<dbReference type="PRINTS" id="PR00869">
    <property type="entry name" value="DNAPOLX"/>
</dbReference>
<dbReference type="Gene3D" id="1.10.150.20">
    <property type="entry name" value="5' to 3' exonuclease, C-terminal subdomain"/>
    <property type="match status" value="1"/>
</dbReference>
<dbReference type="GO" id="GO:0006303">
    <property type="term" value="P:double-strand break repair via nonhomologous end joining"/>
    <property type="evidence" value="ECO:0007669"/>
    <property type="project" value="TreeGrafter"/>
</dbReference>
<feature type="domain" description="BRCT" evidence="11">
    <location>
        <begin position="116"/>
        <end position="149"/>
    </location>
</feature>
<keyword evidence="5 10" id="KW-0548">Nucleotidyltransferase</keyword>
<evidence type="ECO:0000256" key="1">
    <source>
        <dbReference type="ARBA" id="ARBA00004123"/>
    </source>
</evidence>
<feature type="active site" description="Nucleophile; Schiff-base intermediate with DNA; for 5'-dRP lyase activity" evidence="9">
    <location>
        <position position="325"/>
    </location>
</feature>
<keyword evidence="10" id="KW-0234">DNA repair</keyword>
<dbReference type="InterPro" id="IPR043519">
    <property type="entry name" value="NT_sf"/>
</dbReference>
<dbReference type="FunFam" id="1.10.150.20:FF:000010">
    <property type="entry name" value="DNA polymerase lambda"/>
    <property type="match status" value="1"/>
</dbReference>
<evidence type="ECO:0000313" key="13">
    <source>
        <dbReference type="Proteomes" id="UP001489004"/>
    </source>
</evidence>
<evidence type="ECO:0000256" key="7">
    <source>
        <dbReference type="ARBA" id="ARBA00022723"/>
    </source>
</evidence>
<dbReference type="Pfam" id="PF14792">
    <property type="entry name" value="DNA_pol_B_palm"/>
    <property type="match status" value="1"/>
</dbReference>
<protein>
    <recommendedName>
        <fullName evidence="10">DNA polymerase</fullName>
        <ecNumber evidence="10">2.7.7.7</ecNumber>
    </recommendedName>
</protein>
<keyword evidence="10" id="KW-0227">DNA damage</keyword>
<dbReference type="SUPFAM" id="SSF81301">
    <property type="entry name" value="Nucleotidyltransferase"/>
    <property type="match status" value="1"/>
</dbReference>
<evidence type="ECO:0000256" key="10">
    <source>
        <dbReference type="RuleBase" id="RU366014"/>
    </source>
</evidence>
<dbReference type="SMART" id="SM00483">
    <property type="entry name" value="POLXc"/>
    <property type="match status" value="1"/>
</dbReference>
<reference evidence="12 13" key="1">
    <citation type="journal article" date="2024" name="Nat. Commun.">
        <title>Phylogenomics reveals the evolutionary origins of lichenization in chlorophyte algae.</title>
        <authorList>
            <person name="Puginier C."/>
            <person name="Libourel C."/>
            <person name="Otte J."/>
            <person name="Skaloud P."/>
            <person name="Haon M."/>
            <person name="Grisel S."/>
            <person name="Petersen M."/>
            <person name="Berrin J.G."/>
            <person name="Delaux P.M."/>
            <person name="Dal Grande F."/>
            <person name="Keller J."/>
        </authorList>
    </citation>
    <scope>NUCLEOTIDE SEQUENCE [LARGE SCALE GENOMIC DNA]</scope>
    <source>
        <strain evidence="12 13">SAG 2043</strain>
    </source>
</reference>
<dbReference type="GO" id="GO:0003887">
    <property type="term" value="F:DNA-directed DNA polymerase activity"/>
    <property type="evidence" value="ECO:0007669"/>
    <property type="project" value="UniProtKB-UniRule"/>
</dbReference>
<evidence type="ECO:0000256" key="2">
    <source>
        <dbReference type="ARBA" id="ARBA00008323"/>
    </source>
</evidence>
<dbReference type="InterPro" id="IPR022312">
    <property type="entry name" value="DNA_pol_X"/>
</dbReference>
<comment type="similarity">
    <text evidence="2 10">Belongs to the DNA polymerase type-X family.</text>
</comment>
<dbReference type="InterPro" id="IPR037160">
    <property type="entry name" value="DNA_Pol_thumb_sf"/>
</dbReference>
<evidence type="ECO:0000256" key="3">
    <source>
        <dbReference type="ARBA" id="ARBA00022634"/>
    </source>
</evidence>
<name>A0AAW1QGP0_9CHLO</name>
<keyword evidence="8 10" id="KW-0539">Nucleus</keyword>
<evidence type="ECO:0000256" key="6">
    <source>
        <dbReference type="ARBA" id="ARBA00022705"/>
    </source>
</evidence>
<comment type="subcellular location">
    <subcellularLocation>
        <location evidence="1 10">Nucleus</location>
    </subcellularLocation>
</comment>
<dbReference type="EC" id="2.7.7.7" evidence="10"/>
<evidence type="ECO:0000313" key="12">
    <source>
        <dbReference type="EMBL" id="KAK9820567.1"/>
    </source>
</evidence>
<dbReference type="Pfam" id="PF10391">
    <property type="entry name" value="DNA_pol_lambd_f"/>
    <property type="match status" value="1"/>
</dbReference>